<proteinExistence type="predicted"/>
<keyword evidence="1" id="KW-1133">Transmembrane helix</keyword>
<dbReference type="AlphaFoldDB" id="A0AB39Z410"/>
<keyword evidence="1" id="KW-0472">Membrane</keyword>
<dbReference type="RefSeq" id="XP_016928139.3">
    <property type="nucleotide sequence ID" value="XM_017072650.4"/>
</dbReference>
<evidence type="ECO:0000313" key="2">
    <source>
        <dbReference type="Proteomes" id="UP001652628"/>
    </source>
</evidence>
<keyword evidence="1" id="KW-0812">Transmembrane</keyword>
<name>A0AB39Z410_DROSZ</name>
<gene>
    <name evidence="3" type="primary">LOC108008752</name>
</gene>
<feature type="transmembrane region" description="Helical" evidence="1">
    <location>
        <begin position="67"/>
        <end position="84"/>
    </location>
</feature>
<evidence type="ECO:0000256" key="1">
    <source>
        <dbReference type="SAM" id="Phobius"/>
    </source>
</evidence>
<dbReference type="Proteomes" id="UP001652628">
    <property type="component" value="Chromosome 2R"/>
</dbReference>
<dbReference type="GeneID" id="108008752"/>
<feature type="transmembrane region" description="Helical" evidence="1">
    <location>
        <begin position="43"/>
        <end position="60"/>
    </location>
</feature>
<feature type="transmembrane region" description="Helical" evidence="1">
    <location>
        <begin position="96"/>
        <end position="119"/>
    </location>
</feature>
<sequence>MEQESCSNMRPKRSPWQDDGSSVTVFYEFVSKNVSMPTDLGELIAYVLLLVITWYTLLFAFRFLISLVKPVLVVLVALFVFRFLRSFEFEDIIDLGFTILGVVANLVISVVTKFLEFILRFFS</sequence>
<keyword evidence="2" id="KW-1185">Reference proteome</keyword>
<reference evidence="3" key="1">
    <citation type="submission" date="2025-08" db="UniProtKB">
        <authorList>
            <consortium name="RefSeq"/>
        </authorList>
    </citation>
    <scope>IDENTIFICATION</scope>
</reference>
<evidence type="ECO:0000313" key="3">
    <source>
        <dbReference type="RefSeq" id="XP_016928139.3"/>
    </source>
</evidence>
<accession>A0AB39Z410</accession>
<protein>
    <submittedName>
        <fullName evidence="3">Uncharacterized protein</fullName>
    </submittedName>
</protein>
<organism evidence="2 3">
    <name type="scientific">Drosophila suzukii</name>
    <name type="common">Spotted-wing drosophila fruit fly</name>
    <dbReference type="NCBI Taxonomy" id="28584"/>
    <lineage>
        <taxon>Eukaryota</taxon>
        <taxon>Metazoa</taxon>
        <taxon>Ecdysozoa</taxon>
        <taxon>Arthropoda</taxon>
        <taxon>Hexapoda</taxon>
        <taxon>Insecta</taxon>
        <taxon>Pterygota</taxon>
        <taxon>Neoptera</taxon>
        <taxon>Endopterygota</taxon>
        <taxon>Diptera</taxon>
        <taxon>Brachycera</taxon>
        <taxon>Muscomorpha</taxon>
        <taxon>Ephydroidea</taxon>
        <taxon>Drosophilidae</taxon>
        <taxon>Drosophila</taxon>
        <taxon>Sophophora</taxon>
    </lineage>
</organism>